<evidence type="ECO:0000256" key="3">
    <source>
        <dbReference type="ARBA" id="ARBA00022692"/>
    </source>
</evidence>
<protein>
    <submittedName>
        <fullName evidence="8">Membrane protein</fullName>
    </submittedName>
</protein>
<evidence type="ECO:0000256" key="5">
    <source>
        <dbReference type="ARBA" id="ARBA00023136"/>
    </source>
</evidence>
<dbReference type="Proteomes" id="UP000028488">
    <property type="component" value="Chromosome"/>
</dbReference>
<dbReference type="InterPro" id="IPR003807">
    <property type="entry name" value="DUF202"/>
</dbReference>
<reference evidence="8 9" key="1">
    <citation type="submission" date="2014-07" db="EMBL/GenBank/DDBJ databases">
        <title>Genome Sequence of Rhodococcus opacus Strain R7, a Biodegrader of Mono- and Polycyclic Aromatic Hydrocarbons.</title>
        <authorList>
            <person name="Di Gennaro P."/>
            <person name="Zampolli J."/>
            <person name="Presti I."/>
            <person name="Cappelletti M."/>
            <person name="D'Ursi P."/>
            <person name="Orro A."/>
            <person name="Mezzelani A."/>
            <person name="Milanesi L."/>
        </authorList>
    </citation>
    <scope>NUCLEOTIDE SEQUENCE [LARGE SCALE GENOMIC DNA]</scope>
    <source>
        <strain evidence="8 9">R7</strain>
    </source>
</reference>
<keyword evidence="2" id="KW-1003">Cell membrane</keyword>
<gene>
    <name evidence="8" type="ORF">EP51_14585</name>
</gene>
<comment type="subcellular location">
    <subcellularLocation>
        <location evidence="1">Cell membrane</location>
        <topology evidence="1">Multi-pass membrane protein</topology>
    </subcellularLocation>
</comment>
<organism evidence="8 9">
    <name type="scientific">Rhodococcus opacus</name>
    <name type="common">Nocardia opaca</name>
    <dbReference type="NCBI Taxonomy" id="37919"/>
    <lineage>
        <taxon>Bacteria</taxon>
        <taxon>Bacillati</taxon>
        <taxon>Actinomycetota</taxon>
        <taxon>Actinomycetes</taxon>
        <taxon>Mycobacteriales</taxon>
        <taxon>Nocardiaceae</taxon>
        <taxon>Rhodococcus</taxon>
    </lineage>
</organism>
<dbReference type="Pfam" id="PF02656">
    <property type="entry name" value="DUF202"/>
    <property type="match status" value="1"/>
</dbReference>
<name>A0A076EQP5_RHOOP</name>
<dbReference type="EMBL" id="CP008947">
    <property type="protein sequence ID" value="AII05754.1"/>
    <property type="molecule type" value="Genomic_DNA"/>
</dbReference>
<dbReference type="InterPro" id="IPR052053">
    <property type="entry name" value="IM_YidH-like"/>
</dbReference>
<accession>A0A076EQP5</accession>
<dbReference type="PANTHER" id="PTHR34187">
    <property type="entry name" value="FGR18P"/>
    <property type="match status" value="1"/>
</dbReference>
<evidence type="ECO:0000256" key="2">
    <source>
        <dbReference type="ARBA" id="ARBA00022475"/>
    </source>
</evidence>
<feature type="transmembrane region" description="Helical" evidence="6">
    <location>
        <begin position="61"/>
        <end position="81"/>
    </location>
</feature>
<keyword evidence="4 6" id="KW-1133">Transmembrane helix</keyword>
<evidence type="ECO:0000259" key="7">
    <source>
        <dbReference type="Pfam" id="PF02656"/>
    </source>
</evidence>
<dbReference type="GO" id="GO:0005886">
    <property type="term" value="C:plasma membrane"/>
    <property type="evidence" value="ECO:0007669"/>
    <property type="project" value="UniProtKB-SubCell"/>
</dbReference>
<keyword evidence="3 6" id="KW-0812">Transmembrane</keyword>
<dbReference type="eggNOG" id="COG2149">
    <property type="taxonomic scope" value="Bacteria"/>
</dbReference>
<dbReference type="AlphaFoldDB" id="A0A076EQP5"/>
<proteinExistence type="predicted"/>
<evidence type="ECO:0000256" key="6">
    <source>
        <dbReference type="SAM" id="Phobius"/>
    </source>
</evidence>
<keyword evidence="5 6" id="KW-0472">Membrane</keyword>
<evidence type="ECO:0000313" key="9">
    <source>
        <dbReference type="Proteomes" id="UP000028488"/>
    </source>
</evidence>
<sequence length="120" mass="12855">MTKGRRRPGPFRVGEDPDPRFTLANERTFLAWIRTALGMIAGAVGFETFGPELSPMIHRLLVTGLLVAAVVITIGCFLRWMGVESAMRRGHSLPAPALAPMLVGVLAGAGTTLALVFAIR</sequence>
<dbReference type="RefSeq" id="WP_128639691.1">
    <property type="nucleotide sequence ID" value="NZ_CP008947.1"/>
</dbReference>
<feature type="transmembrane region" description="Helical" evidence="6">
    <location>
        <begin position="101"/>
        <end position="119"/>
    </location>
</feature>
<dbReference type="PANTHER" id="PTHR34187:SF2">
    <property type="entry name" value="DUF202 DOMAIN-CONTAINING PROTEIN"/>
    <property type="match status" value="1"/>
</dbReference>
<evidence type="ECO:0000256" key="1">
    <source>
        <dbReference type="ARBA" id="ARBA00004651"/>
    </source>
</evidence>
<evidence type="ECO:0000256" key="4">
    <source>
        <dbReference type="ARBA" id="ARBA00022989"/>
    </source>
</evidence>
<feature type="domain" description="DUF202" evidence="7">
    <location>
        <begin position="20"/>
        <end position="85"/>
    </location>
</feature>
<evidence type="ECO:0000313" key="8">
    <source>
        <dbReference type="EMBL" id="AII05754.1"/>
    </source>
</evidence>